<sequence>MQEPRPLRVVLVGKHGSGKSSLANSLLGEVAFNVSHGSDTKIRRSEARTKVVDGQSVTVIDTPGIVERLDRQQQCEWMSCLVQCAPGPDALLLVLPVQRFTQQERALVQRVKMQFGEQVLRFTTVVFTHGDQLPENMRIMEFVEQSAELHELVQACGGRCHVVDHKYWNKEKPEGDPHRSNAFQLNAIMESVKKTARDNQKHFSNDTLERLEREIQTEQSRIHSQGGLSSEESRDQAKNAIIDKYIEEATKRPPHLKYAVVAGIAGVAAVAAVFVLPKVIKWLSEKPPLPILEAAPIDIPTVLPSAPEHAQEVVGGVVKEGVQGVQEVVGEVVQEGVQGVQEVVGEVVQEGVQGVQEVVGEVVKEVKEVVGEVVKEGVQGVQEVVGEVVKEVQEAVKEVVKFILREPEDLFENYDPFNLFEW</sequence>
<dbReference type="SUPFAM" id="SSF52540">
    <property type="entry name" value="P-loop containing nucleoside triphosphate hydrolases"/>
    <property type="match status" value="1"/>
</dbReference>
<evidence type="ECO:0000313" key="5">
    <source>
        <dbReference type="EMBL" id="KAK7910467.1"/>
    </source>
</evidence>
<evidence type="ECO:0000256" key="3">
    <source>
        <dbReference type="ARBA" id="ARBA00023134"/>
    </source>
</evidence>
<comment type="similarity">
    <text evidence="1">Belongs to the TRAFAC class TrmE-Era-EngA-EngB-Septin-like GTPase superfamily. AIG1/Toc34/Toc159-like paraseptin GTPase family. IAN subfamily.</text>
</comment>
<dbReference type="PROSITE" id="PS51720">
    <property type="entry name" value="G_AIG1"/>
    <property type="match status" value="1"/>
</dbReference>
<accession>A0AAW0P978</accession>
<keyword evidence="6" id="KW-1185">Reference proteome</keyword>
<dbReference type="AlphaFoldDB" id="A0AAW0P978"/>
<dbReference type="FunFam" id="3.40.50.300:FF:000366">
    <property type="entry name" value="GTPase, IMAP family member 2"/>
    <property type="match status" value="1"/>
</dbReference>
<dbReference type="InterPro" id="IPR045058">
    <property type="entry name" value="GIMA/IAN/Toc"/>
</dbReference>
<evidence type="ECO:0000256" key="2">
    <source>
        <dbReference type="ARBA" id="ARBA00022741"/>
    </source>
</evidence>
<dbReference type="PANTHER" id="PTHR10903">
    <property type="entry name" value="GTPASE, IMAP FAMILY MEMBER-RELATED"/>
    <property type="match status" value="1"/>
</dbReference>
<evidence type="ECO:0000313" key="6">
    <source>
        <dbReference type="Proteomes" id="UP001460270"/>
    </source>
</evidence>
<feature type="domain" description="AIG1-type G" evidence="4">
    <location>
        <begin position="4"/>
        <end position="212"/>
    </location>
</feature>
<proteinExistence type="inferred from homology"/>
<dbReference type="PANTHER" id="PTHR10903:SF62">
    <property type="entry name" value="GTPASE IMAP FAMILY MEMBER 4-LIKE-RELATED"/>
    <property type="match status" value="1"/>
</dbReference>
<organism evidence="5 6">
    <name type="scientific">Mugilogobius chulae</name>
    <name type="common">yellowstripe goby</name>
    <dbReference type="NCBI Taxonomy" id="88201"/>
    <lineage>
        <taxon>Eukaryota</taxon>
        <taxon>Metazoa</taxon>
        <taxon>Chordata</taxon>
        <taxon>Craniata</taxon>
        <taxon>Vertebrata</taxon>
        <taxon>Euteleostomi</taxon>
        <taxon>Actinopterygii</taxon>
        <taxon>Neopterygii</taxon>
        <taxon>Teleostei</taxon>
        <taxon>Neoteleostei</taxon>
        <taxon>Acanthomorphata</taxon>
        <taxon>Gobiaria</taxon>
        <taxon>Gobiiformes</taxon>
        <taxon>Gobioidei</taxon>
        <taxon>Gobiidae</taxon>
        <taxon>Gobionellinae</taxon>
        <taxon>Mugilogobius</taxon>
    </lineage>
</organism>
<reference evidence="6" key="1">
    <citation type="submission" date="2024-04" db="EMBL/GenBank/DDBJ databases">
        <title>Salinicola lusitanus LLJ914,a marine bacterium isolated from the Okinawa Trough.</title>
        <authorList>
            <person name="Li J."/>
        </authorList>
    </citation>
    <scope>NUCLEOTIDE SEQUENCE [LARGE SCALE GENOMIC DNA]</scope>
</reference>
<dbReference type="Pfam" id="PF04548">
    <property type="entry name" value="AIG1"/>
    <property type="match status" value="1"/>
</dbReference>
<protein>
    <recommendedName>
        <fullName evidence="4">AIG1-type G domain-containing protein</fullName>
    </recommendedName>
</protein>
<dbReference type="Gene3D" id="3.40.50.300">
    <property type="entry name" value="P-loop containing nucleotide triphosphate hydrolases"/>
    <property type="match status" value="1"/>
</dbReference>
<keyword evidence="2" id="KW-0547">Nucleotide-binding</keyword>
<name>A0AAW0P978_9GOBI</name>
<evidence type="ECO:0000256" key="1">
    <source>
        <dbReference type="ARBA" id="ARBA00008535"/>
    </source>
</evidence>
<dbReference type="Proteomes" id="UP001460270">
    <property type="component" value="Unassembled WGS sequence"/>
</dbReference>
<dbReference type="InterPro" id="IPR006703">
    <property type="entry name" value="G_AIG1"/>
</dbReference>
<evidence type="ECO:0000259" key="4">
    <source>
        <dbReference type="PROSITE" id="PS51720"/>
    </source>
</evidence>
<keyword evidence="3" id="KW-0342">GTP-binding</keyword>
<dbReference type="GO" id="GO:0005525">
    <property type="term" value="F:GTP binding"/>
    <property type="evidence" value="ECO:0007669"/>
    <property type="project" value="UniProtKB-KW"/>
</dbReference>
<dbReference type="InterPro" id="IPR027417">
    <property type="entry name" value="P-loop_NTPase"/>
</dbReference>
<comment type="caution">
    <text evidence="5">The sequence shown here is derived from an EMBL/GenBank/DDBJ whole genome shotgun (WGS) entry which is preliminary data.</text>
</comment>
<dbReference type="EMBL" id="JBBPFD010000010">
    <property type="protein sequence ID" value="KAK7910467.1"/>
    <property type="molecule type" value="Genomic_DNA"/>
</dbReference>
<gene>
    <name evidence="5" type="ORF">WMY93_015151</name>
</gene>